<keyword evidence="1" id="KW-0472">Membrane</keyword>
<dbReference type="AlphaFoldDB" id="A0AAQ3R4W7"/>
<protein>
    <recommendedName>
        <fullName evidence="2">DUF7702 domain-containing protein</fullName>
    </recommendedName>
</protein>
<proteinExistence type="predicted"/>
<name>A0AAQ3R4W7_9PEZI</name>
<feature type="transmembrane region" description="Helical" evidence="1">
    <location>
        <begin position="71"/>
        <end position="92"/>
    </location>
</feature>
<dbReference type="Proteomes" id="UP001303373">
    <property type="component" value="Chromosome 6"/>
</dbReference>
<dbReference type="InterPro" id="IPR056119">
    <property type="entry name" value="DUF7702"/>
</dbReference>
<keyword evidence="4" id="KW-1185">Reference proteome</keyword>
<organism evidence="3 4">
    <name type="scientific">Acrodontium crateriforme</name>
    <dbReference type="NCBI Taxonomy" id="150365"/>
    <lineage>
        <taxon>Eukaryota</taxon>
        <taxon>Fungi</taxon>
        <taxon>Dikarya</taxon>
        <taxon>Ascomycota</taxon>
        <taxon>Pezizomycotina</taxon>
        <taxon>Dothideomycetes</taxon>
        <taxon>Dothideomycetidae</taxon>
        <taxon>Mycosphaerellales</taxon>
        <taxon>Teratosphaeriaceae</taxon>
        <taxon>Acrodontium</taxon>
    </lineage>
</organism>
<reference evidence="3 4" key="1">
    <citation type="submission" date="2023-11" db="EMBL/GenBank/DDBJ databases">
        <title>An acidophilic fungus is an integral part of prey digestion in a carnivorous sundew plant.</title>
        <authorList>
            <person name="Tsai I.J."/>
        </authorList>
    </citation>
    <scope>NUCLEOTIDE SEQUENCE [LARGE SCALE GENOMIC DNA]</scope>
    <source>
        <strain evidence="3">169a</strain>
    </source>
</reference>
<evidence type="ECO:0000313" key="3">
    <source>
        <dbReference type="EMBL" id="WPH01401.1"/>
    </source>
</evidence>
<dbReference type="PANTHER" id="PTHR42109:SF2">
    <property type="entry name" value="INTEGRAL MEMBRANE PROTEIN"/>
    <property type="match status" value="1"/>
</dbReference>
<sequence length="261" mass="28680">MWSHLSSLAVAIIVFYTPALFLSFPLIIRHGRPRLVWFLNFIMAALRIGTSVVLFLRDKNPSDARFQTPSLTLLSVGVFPLLLSAIGFIRVIRELELPKSRSMVLCIVVLRLIFLVGIALLIVGAILRSPTHPTGIFENMVRASSIVSLGLLLAIAAIQVFIGTRLNELSSSTKTIMTAFVATGHLLLLRILYFILSAFNAHAPTFSPLSSTPGSVAALVCMSLIPEYMVVAINIYVGWKLPRVTRAQGPSVDWLGRDRKV</sequence>
<evidence type="ECO:0000256" key="1">
    <source>
        <dbReference type="SAM" id="Phobius"/>
    </source>
</evidence>
<feature type="transmembrane region" description="Helical" evidence="1">
    <location>
        <begin position="216"/>
        <end position="237"/>
    </location>
</feature>
<gene>
    <name evidence="3" type="ORF">R9X50_00424600</name>
</gene>
<feature type="domain" description="DUF7702" evidence="2">
    <location>
        <begin position="7"/>
        <end position="241"/>
    </location>
</feature>
<feature type="transmembrane region" description="Helical" evidence="1">
    <location>
        <begin position="146"/>
        <end position="164"/>
    </location>
</feature>
<feature type="transmembrane region" description="Helical" evidence="1">
    <location>
        <begin position="6"/>
        <end position="28"/>
    </location>
</feature>
<feature type="transmembrane region" description="Helical" evidence="1">
    <location>
        <begin position="35"/>
        <end position="56"/>
    </location>
</feature>
<feature type="transmembrane region" description="Helical" evidence="1">
    <location>
        <begin position="176"/>
        <end position="196"/>
    </location>
</feature>
<keyword evidence="1" id="KW-1133">Transmembrane helix</keyword>
<dbReference type="Pfam" id="PF24800">
    <property type="entry name" value="DUF7702"/>
    <property type="match status" value="1"/>
</dbReference>
<evidence type="ECO:0000259" key="2">
    <source>
        <dbReference type="Pfam" id="PF24800"/>
    </source>
</evidence>
<dbReference type="PANTHER" id="PTHR42109">
    <property type="entry name" value="UNPLACED GENOMIC SCAFFOLD UM_SCAF_CONTIG_1.265, WHOLE GENOME SHOTGUN SEQUENCE"/>
    <property type="match status" value="1"/>
</dbReference>
<feature type="transmembrane region" description="Helical" evidence="1">
    <location>
        <begin position="104"/>
        <end position="126"/>
    </location>
</feature>
<dbReference type="EMBL" id="CP138585">
    <property type="protein sequence ID" value="WPH01401.1"/>
    <property type="molecule type" value="Genomic_DNA"/>
</dbReference>
<keyword evidence="1" id="KW-0812">Transmembrane</keyword>
<evidence type="ECO:0000313" key="4">
    <source>
        <dbReference type="Proteomes" id="UP001303373"/>
    </source>
</evidence>
<accession>A0AAQ3R4W7</accession>